<dbReference type="AlphaFoldDB" id="A0A4T3EZQ2"/>
<keyword evidence="2" id="KW-1185">Reference proteome</keyword>
<protein>
    <recommendedName>
        <fullName evidence="3">Phytoene synthase</fullName>
    </recommendedName>
</protein>
<evidence type="ECO:0000313" key="2">
    <source>
        <dbReference type="Proteomes" id="UP000309389"/>
    </source>
</evidence>
<proteinExistence type="predicted"/>
<accession>A0A4T3EZQ2</accession>
<reference evidence="1 2" key="1">
    <citation type="submission" date="2019-04" db="EMBL/GenBank/DDBJ databases">
        <title>Altererythrobacter aquimixticola sp. nov., isolated from sediment of junction between the ocean and a freshwater spring.</title>
        <authorList>
            <person name="Yoon J.-H."/>
        </authorList>
    </citation>
    <scope>NUCLEOTIDE SEQUENCE [LARGE SCALE GENOMIC DNA]</scope>
    <source>
        <strain evidence="1 2">SSKS-13</strain>
    </source>
</reference>
<comment type="caution">
    <text evidence="1">The sequence shown here is derived from an EMBL/GenBank/DDBJ whole genome shotgun (WGS) entry which is preliminary data.</text>
</comment>
<organism evidence="1 2">
    <name type="scientific">Alteraurantiacibacter aquimixticola</name>
    <dbReference type="NCBI Taxonomy" id="2489173"/>
    <lineage>
        <taxon>Bacteria</taxon>
        <taxon>Pseudomonadati</taxon>
        <taxon>Pseudomonadota</taxon>
        <taxon>Alphaproteobacteria</taxon>
        <taxon>Sphingomonadales</taxon>
        <taxon>Erythrobacteraceae</taxon>
        <taxon>Alteraurantiacibacter</taxon>
    </lineage>
</organism>
<gene>
    <name evidence="1" type="ORF">E5222_07445</name>
</gene>
<name>A0A4T3EZQ2_9SPHN</name>
<sequence length="228" mass="24787">MTQPTGQGDGARVMSRLSAEMLPLVQRLALTYAPVSARETILTLLLLDNRLASILQQRGEAMIAQIKLAWWRDRLGENPESWPQGEPLLARLSSLPFAPASLGPLVDGWEVLLAEELSPAGLHEFAKGRVLVWSQLADGAEVSRAAGQWALADLAINLGEGEERDRVQRMALDYPGEAQATTQPLPRKLRSLAVLHRLTLRALEKGSREVLDGPAAGLLALRIGLTGR</sequence>
<dbReference type="Proteomes" id="UP000309389">
    <property type="component" value="Unassembled WGS sequence"/>
</dbReference>
<dbReference type="EMBL" id="SSHH01000002">
    <property type="protein sequence ID" value="TIX50124.1"/>
    <property type="molecule type" value="Genomic_DNA"/>
</dbReference>
<evidence type="ECO:0000313" key="1">
    <source>
        <dbReference type="EMBL" id="TIX50124.1"/>
    </source>
</evidence>
<evidence type="ECO:0008006" key="3">
    <source>
        <dbReference type="Google" id="ProtNLM"/>
    </source>
</evidence>